<dbReference type="EMBL" id="CABVHB010000020">
    <property type="protein sequence ID" value="VVM93905.1"/>
    <property type="molecule type" value="Genomic_DNA"/>
</dbReference>
<evidence type="ECO:0000313" key="1">
    <source>
        <dbReference type="EMBL" id="VVM93905.1"/>
    </source>
</evidence>
<dbReference type="AlphaFoldDB" id="A0A5E6TY03"/>
<dbReference type="Proteomes" id="UP000344274">
    <property type="component" value="Unassembled WGS sequence"/>
</dbReference>
<accession>A0A5E6TY03</accession>
<name>A0A5E6TY03_PSEFL</name>
<protein>
    <submittedName>
        <fullName evidence="1">Uncharacterized protein</fullName>
    </submittedName>
</protein>
<evidence type="ECO:0000313" key="2">
    <source>
        <dbReference type="Proteomes" id="UP000344274"/>
    </source>
</evidence>
<sequence>MFAAFAAVCAAVTLVLVVVRLLFSPVIAVPWLLMVPSADSTRVVRLLTSEASALVLATDNALAAAAAASVATLSVTAAHAEPVQRFGVFAPPAMSIHRFCVS</sequence>
<organism evidence="1 2">
    <name type="scientific">Pseudomonas fluorescens</name>
    <dbReference type="NCBI Taxonomy" id="294"/>
    <lineage>
        <taxon>Bacteria</taxon>
        <taxon>Pseudomonadati</taxon>
        <taxon>Pseudomonadota</taxon>
        <taxon>Gammaproteobacteria</taxon>
        <taxon>Pseudomonadales</taxon>
        <taxon>Pseudomonadaceae</taxon>
        <taxon>Pseudomonas</taxon>
    </lineage>
</organism>
<proteinExistence type="predicted"/>
<reference evidence="1 2" key="1">
    <citation type="submission" date="2019-09" db="EMBL/GenBank/DDBJ databases">
        <authorList>
            <person name="Chandra G."/>
            <person name="Truman W A."/>
        </authorList>
    </citation>
    <scope>NUCLEOTIDE SEQUENCE [LARGE SCALE GENOMIC DNA]</scope>
    <source>
        <strain evidence="1">PS673</strain>
    </source>
</reference>
<gene>
    <name evidence="1" type="ORF">PS673_02933</name>
</gene>